<feature type="region of interest" description="Disordered" evidence="1">
    <location>
        <begin position="50"/>
        <end position="85"/>
    </location>
</feature>
<sequence>MPLALHSVYNCTLIRASIIHEESDSELEEEIRQLESEILLKKQQRLKGTSSKLPFQTSKPPFQTSYSPWKKMEPESFGDTKKLESGVPRAAKRKLYADSVDVKKV</sequence>
<feature type="compositionally biased region" description="Basic and acidic residues" evidence="1">
    <location>
        <begin position="70"/>
        <end position="84"/>
    </location>
</feature>
<evidence type="ECO:0000313" key="2">
    <source>
        <dbReference type="EMBL" id="KAJ3641465.1"/>
    </source>
</evidence>
<dbReference type="EMBL" id="JALNTZ010000009">
    <property type="protein sequence ID" value="KAJ3641465.1"/>
    <property type="molecule type" value="Genomic_DNA"/>
</dbReference>
<evidence type="ECO:0000256" key="1">
    <source>
        <dbReference type="SAM" id="MobiDB-lite"/>
    </source>
</evidence>
<keyword evidence="3" id="KW-1185">Reference proteome</keyword>
<evidence type="ECO:0000313" key="3">
    <source>
        <dbReference type="Proteomes" id="UP001168821"/>
    </source>
</evidence>
<feature type="compositionally biased region" description="Polar residues" evidence="1">
    <location>
        <begin position="50"/>
        <end position="67"/>
    </location>
</feature>
<gene>
    <name evidence="2" type="ORF">Zmor_027972</name>
</gene>
<reference evidence="2" key="1">
    <citation type="journal article" date="2023" name="G3 (Bethesda)">
        <title>Whole genome assemblies of Zophobas morio and Tenebrio molitor.</title>
        <authorList>
            <person name="Kaur S."/>
            <person name="Stinson S.A."/>
            <person name="diCenzo G.C."/>
        </authorList>
    </citation>
    <scope>NUCLEOTIDE SEQUENCE</scope>
    <source>
        <strain evidence="2">QUZm001</strain>
    </source>
</reference>
<protein>
    <submittedName>
        <fullName evidence="2">Uncharacterized protein</fullName>
    </submittedName>
</protein>
<proteinExistence type="predicted"/>
<name>A0AA38M2J7_9CUCU</name>
<organism evidence="2 3">
    <name type="scientific">Zophobas morio</name>
    <dbReference type="NCBI Taxonomy" id="2755281"/>
    <lineage>
        <taxon>Eukaryota</taxon>
        <taxon>Metazoa</taxon>
        <taxon>Ecdysozoa</taxon>
        <taxon>Arthropoda</taxon>
        <taxon>Hexapoda</taxon>
        <taxon>Insecta</taxon>
        <taxon>Pterygota</taxon>
        <taxon>Neoptera</taxon>
        <taxon>Endopterygota</taxon>
        <taxon>Coleoptera</taxon>
        <taxon>Polyphaga</taxon>
        <taxon>Cucujiformia</taxon>
        <taxon>Tenebrionidae</taxon>
        <taxon>Zophobas</taxon>
    </lineage>
</organism>
<accession>A0AA38M2J7</accession>
<dbReference type="AlphaFoldDB" id="A0AA38M2J7"/>
<dbReference type="Proteomes" id="UP001168821">
    <property type="component" value="Unassembled WGS sequence"/>
</dbReference>
<comment type="caution">
    <text evidence="2">The sequence shown here is derived from an EMBL/GenBank/DDBJ whole genome shotgun (WGS) entry which is preliminary data.</text>
</comment>